<protein>
    <recommendedName>
        <fullName evidence="3">HTH psq-type domain-containing protein</fullName>
    </recommendedName>
</protein>
<dbReference type="OrthoDB" id="4207519at2759"/>
<evidence type="ECO:0000313" key="2">
    <source>
        <dbReference type="Proteomes" id="UP000053958"/>
    </source>
</evidence>
<sequence>CNLFSTHHAIADISKEGHMQLAIKAYKKGLFSSKKAAADVFDMPQRALRTYLNGSTSCKDSIANCQKLTDTEETILSKWILDMDQYSLPL</sequence>
<name>A0A0F4YU85_RASE3</name>
<accession>A0A0F4YU85</accession>
<dbReference type="STRING" id="1408163.A0A0F4YU85"/>
<comment type="caution">
    <text evidence="1">The sequence shown here is derived from an EMBL/GenBank/DDBJ whole genome shotgun (WGS) entry which is preliminary data.</text>
</comment>
<dbReference type="Proteomes" id="UP000053958">
    <property type="component" value="Unassembled WGS sequence"/>
</dbReference>
<dbReference type="EMBL" id="LASV01000197">
    <property type="protein sequence ID" value="KKA21178.1"/>
    <property type="molecule type" value="Genomic_DNA"/>
</dbReference>
<dbReference type="RefSeq" id="XP_013327790.1">
    <property type="nucleotide sequence ID" value="XM_013472336.1"/>
</dbReference>
<feature type="non-terminal residue" evidence="1">
    <location>
        <position position="1"/>
    </location>
</feature>
<dbReference type="AlphaFoldDB" id="A0A0F4YU85"/>
<proteinExistence type="predicted"/>
<evidence type="ECO:0000313" key="1">
    <source>
        <dbReference type="EMBL" id="KKA21178.1"/>
    </source>
</evidence>
<organism evidence="1 2">
    <name type="scientific">Rasamsonia emersonii (strain ATCC 16479 / CBS 393.64 / IMI 116815)</name>
    <dbReference type="NCBI Taxonomy" id="1408163"/>
    <lineage>
        <taxon>Eukaryota</taxon>
        <taxon>Fungi</taxon>
        <taxon>Dikarya</taxon>
        <taxon>Ascomycota</taxon>
        <taxon>Pezizomycotina</taxon>
        <taxon>Eurotiomycetes</taxon>
        <taxon>Eurotiomycetidae</taxon>
        <taxon>Eurotiales</taxon>
        <taxon>Trichocomaceae</taxon>
        <taxon>Rasamsonia</taxon>
    </lineage>
</organism>
<keyword evidence="2" id="KW-1185">Reference proteome</keyword>
<evidence type="ECO:0008006" key="3">
    <source>
        <dbReference type="Google" id="ProtNLM"/>
    </source>
</evidence>
<dbReference type="GeneID" id="25317141"/>
<gene>
    <name evidence="1" type="ORF">T310_4794</name>
</gene>
<reference evidence="1 2" key="1">
    <citation type="submission" date="2015-04" db="EMBL/GenBank/DDBJ databases">
        <authorList>
            <person name="Heijne W.H."/>
            <person name="Fedorova N.D."/>
            <person name="Nierman W.C."/>
            <person name="Vollebregt A.W."/>
            <person name="Zhao Z."/>
            <person name="Wu L."/>
            <person name="Kumar M."/>
            <person name="Stam H."/>
            <person name="van den Berg M.A."/>
            <person name="Pel H.J."/>
        </authorList>
    </citation>
    <scope>NUCLEOTIDE SEQUENCE [LARGE SCALE GENOMIC DNA]</scope>
    <source>
        <strain evidence="1 2">CBS 393.64</strain>
    </source>
</reference>